<protein>
    <recommendedName>
        <fullName evidence="3">Metal-dependent hydrolase</fullName>
    </recommendedName>
</protein>
<accession>A0YD49</accession>
<name>A0YD49_9GAMM</name>
<dbReference type="PANTHER" id="PTHR39456">
    <property type="entry name" value="METAL-DEPENDENT HYDROLASE"/>
    <property type="match status" value="1"/>
</dbReference>
<proteinExistence type="predicted"/>
<evidence type="ECO:0000313" key="1">
    <source>
        <dbReference type="EMBL" id="EAW31152.1"/>
    </source>
</evidence>
<dbReference type="EMBL" id="AAVT01000004">
    <property type="protein sequence ID" value="EAW31152.1"/>
    <property type="molecule type" value="Genomic_DNA"/>
</dbReference>
<dbReference type="STRING" id="247633.GP2143_03488"/>
<gene>
    <name evidence="1" type="ORF">GP2143_03488</name>
</gene>
<dbReference type="InterPro" id="IPR016516">
    <property type="entry name" value="UCP07580"/>
</dbReference>
<keyword evidence="2" id="KW-1185">Reference proteome</keyword>
<dbReference type="Pfam" id="PF10118">
    <property type="entry name" value="Metal_hydrol"/>
    <property type="match status" value="1"/>
</dbReference>
<evidence type="ECO:0008006" key="3">
    <source>
        <dbReference type="Google" id="ProtNLM"/>
    </source>
</evidence>
<comment type="caution">
    <text evidence="1">The sequence shown here is derived from an EMBL/GenBank/DDBJ whole genome shotgun (WGS) entry which is preliminary data.</text>
</comment>
<dbReference type="eggNOG" id="COG3687">
    <property type="taxonomic scope" value="Bacteria"/>
</dbReference>
<evidence type="ECO:0000313" key="2">
    <source>
        <dbReference type="Proteomes" id="UP000004931"/>
    </source>
</evidence>
<dbReference type="PANTHER" id="PTHR39456:SF1">
    <property type="entry name" value="METAL-DEPENDENT HYDROLASE"/>
    <property type="match status" value="1"/>
</dbReference>
<reference evidence="1 2" key="1">
    <citation type="journal article" date="2010" name="J. Bacteriol.">
        <title>Genome sequence of the oligotrophic marine Gammaproteobacterium HTCC2143, isolated from the Oregon Coast.</title>
        <authorList>
            <person name="Oh H.M."/>
            <person name="Kang I."/>
            <person name="Ferriera S."/>
            <person name="Giovannoni S.J."/>
            <person name="Cho J.C."/>
        </authorList>
    </citation>
    <scope>NUCLEOTIDE SEQUENCE [LARGE SCALE GENOMIC DNA]</scope>
    <source>
        <strain evidence="1 2">HTCC2143</strain>
    </source>
</reference>
<dbReference type="Proteomes" id="UP000004931">
    <property type="component" value="Unassembled WGS sequence"/>
</dbReference>
<sequence>MEAAMTQTLYEYRPKDVDELVIRDFNFAFPEDIDPVWVPDNPVRSHLFNGFSLTMPYLEPYLIRSIMRARKHITDPELLDDLAAFNRQEANHFKCHRRYNSLLKANGYPELERVERHMTEAYARLEQKSLTTQLAYSAGFESMTNGFIHWFINKRVSLFGGANSHVSSFWITHMIEEGEHKTVAYDAYMACSGKYVPRLLGVFHGSWHVIGLGFWAMCVALKKDKILHQPKTLFKIAKEVVSMCVEVGPFMFRALLPGFNPRNEPDPQWMKDWIKGYATLPEGALIPLVDTNNPEMPIPF</sequence>
<dbReference type="AlphaFoldDB" id="A0YD49"/>
<organism evidence="1 2">
    <name type="scientific">marine gamma proteobacterium HTCC2143</name>
    <dbReference type="NCBI Taxonomy" id="247633"/>
    <lineage>
        <taxon>Bacteria</taxon>
        <taxon>Pseudomonadati</taxon>
        <taxon>Pseudomonadota</taxon>
        <taxon>Gammaproteobacteria</taxon>
        <taxon>Cellvibrionales</taxon>
        <taxon>Spongiibacteraceae</taxon>
        <taxon>BD1-7 clade</taxon>
    </lineage>
</organism>